<organism evidence="10 11">
    <name type="scientific">Stereocaulon virgatum</name>
    <dbReference type="NCBI Taxonomy" id="373712"/>
    <lineage>
        <taxon>Eukaryota</taxon>
        <taxon>Fungi</taxon>
        <taxon>Dikarya</taxon>
        <taxon>Ascomycota</taxon>
        <taxon>Pezizomycotina</taxon>
        <taxon>Lecanoromycetes</taxon>
        <taxon>OSLEUM clade</taxon>
        <taxon>Lecanoromycetidae</taxon>
        <taxon>Lecanorales</taxon>
        <taxon>Lecanorineae</taxon>
        <taxon>Stereocaulaceae</taxon>
        <taxon>Stereocaulon</taxon>
    </lineage>
</organism>
<dbReference type="SUPFAM" id="SSF53335">
    <property type="entry name" value="S-adenosyl-L-methionine-dependent methyltransferases"/>
    <property type="match status" value="1"/>
</dbReference>
<evidence type="ECO:0000256" key="5">
    <source>
        <dbReference type="ARBA" id="ARBA00035674"/>
    </source>
</evidence>
<proteinExistence type="predicted"/>
<feature type="domain" description="Methyltransferase" evidence="9">
    <location>
        <begin position="51"/>
        <end position="141"/>
    </location>
</feature>
<protein>
    <recommendedName>
        <fullName evidence="5">phosphoethanolamine N-methyltransferase</fullName>
        <ecNumber evidence="5">2.1.1.103</ecNumber>
    </recommendedName>
</protein>
<evidence type="ECO:0000256" key="6">
    <source>
        <dbReference type="ARBA" id="ARBA00047619"/>
    </source>
</evidence>
<dbReference type="CDD" id="cd02440">
    <property type="entry name" value="AdoMet_MTases"/>
    <property type="match status" value="1"/>
</dbReference>
<evidence type="ECO:0000256" key="2">
    <source>
        <dbReference type="ARBA" id="ARBA00005189"/>
    </source>
</evidence>
<dbReference type="Pfam" id="PF13649">
    <property type="entry name" value="Methyltransf_25"/>
    <property type="match status" value="1"/>
</dbReference>
<comment type="pathway">
    <text evidence="1">Phospholipid metabolism; phosphatidylcholine biosynthesis.</text>
</comment>
<dbReference type="InterPro" id="IPR041698">
    <property type="entry name" value="Methyltransf_25"/>
</dbReference>
<dbReference type="EC" id="2.1.1.103" evidence="5"/>
<gene>
    <name evidence="10" type="ORF">N7G274_008307</name>
</gene>
<comment type="catalytic activity">
    <reaction evidence="6">
        <text>N,N-dimethylethanolamine phosphate + S-adenosyl-L-methionine = phosphocholine + S-adenosyl-L-homocysteine + H(+)</text>
        <dbReference type="Rhea" id="RHEA:25325"/>
        <dbReference type="ChEBI" id="CHEBI:15378"/>
        <dbReference type="ChEBI" id="CHEBI:57856"/>
        <dbReference type="ChEBI" id="CHEBI:58641"/>
        <dbReference type="ChEBI" id="CHEBI:59789"/>
        <dbReference type="ChEBI" id="CHEBI:295975"/>
        <dbReference type="EC" id="2.1.1.103"/>
    </reaction>
    <physiologicalReaction direction="left-to-right" evidence="6">
        <dbReference type="Rhea" id="RHEA:25326"/>
    </physiologicalReaction>
</comment>
<evidence type="ECO:0000256" key="3">
    <source>
        <dbReference type="ARBA" id="ARBA00022603"/>
    </source>
</evidence>
<keyword evidence="11" id="KW-1185">Reference proteome</keyword>
<comment type="pathway">
    <text evidence="2">Lipid metabolism.</text>
</comment>
<accession>A0ABR3ZZ48</accession>
<name>A0ABR3ZZ48_9LECA</name>
<dbReference type="PANTHER" id="PTHR44307">
    <property type="entry name" value="PHOSPHOETHANOLAMINE METHYLTRANSFERASE"/>
    <property type="match status" value="1"/>
</dbReference>
<dbReference type="InterPro" id="IPR029063">
    <property type="entry name" value="SAM-dependent_MTases_sf"/>
</dbReference>
<dbReference type="Gene3D" id="3.40.50.150">
    <property type="entry name" value="Vaccinia Virus protein VP39"/>
    <property type="match status" value="1"/>
</dbReference>
<evidence type="ECO:0000313" key="10">
    <source>
        <dbReference type="EMBL" id="KAL2038967.1"/>
    </source>
</evidence>
<sequence length="232" mass="25922">MGSSEKKGAQAWDLDFYTNFAARYHEHFCHDEVLGKVIRTFVSMLPTNAHVIECGPGTGIAAATIVDSGCQLHGIDQSEGMLAICRQRVPGGTFEVADMLKYDPLDVRYDGVVASLSLFELNKEETAAMMDKWCRWLKPGGLLLIGTWDPEKQGVGLDKFDTDGCATKLPFEFMDHTVYNTLFTRTGWKNMLEHAGFELVRTETDSFQPAGDCILEERYYITAKRTSGTQVE</sequence>
<evidence type="ECO:0000256" key="7">
    <source>
        <dbReference type="ARBA" id="ARBA00047622"/>
    </source>
</evidence>
<keyword evidence="3" id="KW-0489">Methyltransferase</keyword>
<comment type="caution">
    <text evidence="10">The sequence shown here is derived from an EMBL/GenBank/DDBJ whole genome shotgun (WGS) entry which is preliminary data.</text>
</comment>
<comment type="catalytic activity">
    <reaction evidence="8">
        <text>N-methylethanolamine phosphate + S-adenosyl-L-methionine = N,N-dimethylethanolamine phosphate + S-adenosyl-L-homocysteine + H(+)</text>
        <dbReference type="Rhea" id="RHEA:25321"/>
        <dbReference type="ChEBI" id="CHEBI:15378"/>
        <dbReference type="ChEBI" id="CHEBI:57781"/>
        <dbReference type="ChEBI" id="CHEBI:57856"/>
        <dbReference type="ChEBI" id="CHEBI:58641"/>
        <dbReference type="ChEBI" id="CHEBI:59789"/>
        <dbReference type="EC" id="2.1.1.103"/>
    </reaction>
    <physiologicalReaction direction="left-to-right" evidence="8">
        <dbReference type="Rhea" id="RHEA:25322"/>
    </physiologicalReaction>
</comment>
<comment type="catalytic activity">
    <reaction evidence="7">
        <text>phosphoethanolamine + S-adenosyl-L-methionine = N-methylethanolamine phosphate + S-adenosyl-L-homocysteine + H(+)</text>
        <dbReference type="Rhea" id="RHEA:20365"/>
        <dbReference type="ChEBI" id="CHEBI:15378"/>
        <dbReference type="ChEBI" id="CHEBI:57781"/>
        <dbReference type="ChEBI" id="CHEBI:57856"/>
        <dbReference type="ChEBI" id="CHEBI:58190"/>
        <dbReference type="ChEBI" id="CHEBI:59789"/>
        <dbReference type="EC" id="2.1.1.103"/>
    </reaction>
    <physiologicalReaction direction="left-to-right" evidence="7">
        <dbReference type="Rhea" id="RHEA:20366"/>
    </physiologicalReaction>
</comment>
<evidence type="ECO:0000256" key="8">
    <source>
        <dbReference type="ARBA" id="ARBA00047841"/>
    </source>
</evidence>
<keyword evidence="4" id="KW-0808">Transferase</keyword>
<evidence type="ECO:0000259" key="9">
    <source>
        <dbReference type="Pfam" id="PF13649"/>
    </source>
</evidence>
<evidence type="ECO:0000313" key="11">
    <source>
        <dbReference type="Proteomes" id="UP001590950"/>
    </source>
</evidence>
<evidence type="ECO:0000256" key="1">
    <source>
        <dbReference type="ARBA" id="ARBA00004969"/>
    </source>
</evidence>
<evidence type="ECO:0000256" key="4">
    <source>
        <dbReference type="ARBA" id="ARBA00022679"/>
    </source>
</evidence>
<reference evidence="10 11" key="1">
    <citation type="submission" date="2024-09" db="EMBL/GenBank/DDBJ databases">
        <title>Rethinking Asexuality: The Enigmatic Case of Functional Sexual Genes in Lepraria (Stereocaulaceae).</title>
        <authorList>
            <person name="Doellman M."/>
            <person name="Sun Y."/>
            <person name="Barcenas-Pena A."/>
            <person name="Lumbsch H.T."/>
            <person name="Grewe F."/>
        </authorList>
    </citation>
    <scope>NUCLEOTIDE SEQUENCE [LARGE SCALE GENOMIC DNA]</scope>
    <source>
        <strain evidence="10 11">Mercado 3170</strain>
    </source>
</reference>
<dbReference type="Proteomes" id="UP001590950">
    <property type="component" value="Unassembled WGS sequence"/>
</dbReference>
<dbReference type="PANTHER" id="PTHR44307:SF2">
    <property type="entry name" value="PHOSPHOETHANOLAMINE METHYLTRANSFERASE ISOFORM X1"/>
    <property type="match status" value="1"/>
</dbReference>
<dbReference type="EMBL" id="JBEFKJ010000028">
    <property type="protein sequence ID" value="KAL2038967.1"/>
    <property type="molecule type" value="Genomic_DNA"/>
</dbReference>